<evidence type="ECO:0000256" key="7">
    <source>
        <dbReference type="SAM" id="MobiDB-lite"/>
    </source>
</evidence>
<evidence type="ECO:0000256" key="4">
    <source>
        <dbReference type="ARBA" id="ARBA00023125"/>
    </source>
</evidence>
<organism evidence="9 10">
    <name type="scientific">Pestalotiopsis fici (strain W106-1 / CGMCC3.15140)</name>
    <dbReference type="NCBI Taxonomy" id="1229662"/>
    <lineage>
        <taxon>Eukaryota</taxon>
        <taxon>Fungi</taxon>
        <taxon>Dikarya</taxon>
        <taxon>Ascomycota</taxon>
        <taxon>Pezizomycotina</taxon>
        <taxon>Sordariomycetes</taxon>
        <taxon>Xylariomycetidae</taxon>
        <taxon>Amphisphaeriales</taxon>
        <taxon>Sporocadaceae</taxon>
        <taxon>Pestalotiopsis</taxon>
    </lineage>
</organism>
<evidence type="ECO:0000256" key="3">
    <source>
        <dbReference type="ARBA" id="ARBA00023015"/>
    </source>
</evidence>
<feature type="region of interest" description="Disordered" evidence="7">
    <location>
        <begin position="93"/>
        <end position="145"/>
    </location>
</feature>
<feature type="compositionally biased region" description="Acidic residues" evidence="7">
    <location>
        <begin position="111"/>
        <end position="123"/>
    </location>
</feature>
<dbReference type="Pfam" id="PF04082">
    <property type="entry name" value="Fungal_trans"/>
    <property type="match status" value="1"/>
</dbReference>
<dbReference type="GO" id="GO:0006351">
    <property type="term" value="P:DNA-templated transcription"/>
    <property type="evidence" value="ECO:0007669"/>
    <property type="project" value="InterPro"/>
</dbReference>
<evidence type="ECO:0000256" key="5">
    <source>
        <dbReference type="ARBA" id="ARBA00023163"/>
    </source>
</evidence>
<gene>
    <name evidence="9" type="ORF">PFICI_02349</name>
</gene>
<dbReference type="KEGG" id="pfy:PFICI_02349"/>
<dbReference type="CDD" id="cd12148">
    <property type="entry name" value="fungal_TF_MHR"/>
    <property type="match status" value="1"/>
</dbReference>
<evidence type="ECO:0000256" key="1">
    <source>
        <dbReference type="ARBA" id="ARBA00022723"/>
    </source>
</evidence>
<evidence type="ECO:0000256" key="6">
    <source>
        <dbReference type="ARBA" id="ARBA00023242"/>
    </source>
</evidence>
<keyword evidence="2" id="KW-0862">Zinc</keyword>
<dbReference type="GeneID" id="19267362"/>
<dbReference type="GO" id="GO:0003677">
    <property type="term" value="F:DNA binding"/>
    <property type="evidence" value="ECO:0007669"/>
    <property type="project" value="UniProtKB-KW"/>
</dbReference>
<dbReference type="InterPro" id="IPR007219">
    <property type="entry name" value="XnlR_reg_dom"/>
</dbReference>
<dbReference type="GO" id="GO:0008270">
    <property type="term" value="F:zinc ion binding"/>
    <property type="evidence" value="ECO:0007669"/>
    <property type="project" value="InterPro"/>
</dbReference>
<dbReference type="SMART" id="SM00906">
    <property type="entry name" value="Fungal_trans"/>
    <property type="match status" value="1"/>
</dbReference>
<keyword evidence="5" id="KW-0804">Transcription</keyword>
<dbReference type="InterPro" id="IPR051615">
    <property type="entry name" value="Transcr_Regulatory_Elem"/>
</dbReference>
<evidence type="ECO:0000313" key="10">
    <source>
        <dbReference type="Proteomes" id="UP000030651"/>
    </source>
</evidence>
<dbReference type="AlphaFoldDB" id="W3XE89"/>
<sequence length="734" mass="80732">MSDEVVVNTGESAASSATTRRRSNVGRSGPRASVACCDAQNAKSGTRCTACRTSDIECVLIKNDDRRKYGSRQHIASLQRRIHSVEALISDYQKGSQEQITRRSNRMPSEDLSDLSDQSDCDETSNTNQGMVGEGNSNEDVPRAQTPMSLQSGHAENMEGCAKEVINVAPCDQSSGSSTGMALGANMPQHALDHDVACLQDTAGFSVYLTPEMDDEVSSLDANSSSGQIHYYGPTTQLHIQSPSASKASSLPTTTFDPEFVVDMDSPQLRRVLLRSCWEYYSWSVQVVDEDLFTSHRKLGVRSQYYSDFLESCLLACATRISTSPGVRKLGRAYADRAKHEVVFELENPNLASIAGFLLLSDFEATNAQDRAGWIYCGIACRLLYDLGAHQDCTALVNQGILSQTDLKMRSLLFMSAFVYDKTWALYLGRPGCIPTGTMDVSSQPSIIATCDNKNLTCWVNLCTRISEVTECLNASGASLNRNRVEELLQVDNKIMNAYDLIPRDISSQHCRISELDQSAYGLNIQFHGIRIVLHRALIRIIKKQQPPISSDCLRMEKSRSIMHDNAVSICRLVLAYREIFGIENFITIMLDNMYIAASTIVSHILHPPSGYPNTLASDDMQLLRVLSKSMESAQKHYPVAEKMRSTLARITRNVELAGLFGQADSLIGFAGSSSTHPEQGSCLPQPGSWGSMEALLTDDVILGHTDMLLDGTSGDQDRNNTNWLGDTDLGLLR</sequence>
<dbReference type="GO" id="GO:0000981">
    <property type="term" value="F:DNA-binding transcription factor activity, RNA polymerase II-specific"/>
    <property type="evidence" value="ECO:0007669"/>
    <property type="project" value="InterPro"/>
</dbReference>
<dbReference type="EMBL" id="KI912110">
    <property type="protein sequence ID" value="ETS84324.1"/>
    <property type="molecule type" value="Genomic_DNA"/>
</dbReference>
<dbReference type="HOGENOM" id="CLU_019850_0_0_1"/>
<dbReference type="Gene3D" id="4.10.240.10">
    <property type="entry name" value="Zn(2)-C6 fungal-type DNA-binding domain"/>
    <property type="match status" value="1"/>
</dbReference>
<dbReference type="OrthoDB" id="4161332at2759"/>
<proteinExistence type="predicted"/>
<keyword evidence="3" id="KW-0805">Transcription regulation</keyword>
<dbReference type="InParanoid" id="W3XE89"/>
<dbReference type="eggNOG" id="ENOG502SJ4V">
    <property type="taxonomic scope" value="Eukaryota"/>
</dbReference>
<evidence type="ECO:0000259" key="8">
    <source>
        <dbReference type="SMART" id="SM00906"/>
    </source>
</evidence>
<dbReference type="RefSeq" id="XP_007829121.1">
    <property type="nucleotide sequence ID" value="XM_007830930.1"/>
</dbReference>
<dbReference type="InterPro" id="IPR036864">
    <property type="entry name" value="Zn2-C6_fun-type_DNA-bd_sf"/>
</dbReference>
<keyword evidence="10" id="KW-1185">Reference proteome</keyword>
<reference evidence="10" key="1">
    <citation type="journal article" date="2015" name="BMC Genomics">
        <title>Genomic and transcriptomic analysis of the endophytic fungus Pestalotiopsis fici reveals its lifestyle and high potential for synthesis of natural products.</title>
        <authorList>
            <person name="Wang X."/>
            <person name="Zhang X."/>
            <person name="Liu L."/>
            <person name="Xiang M."/>
            <person name="Wang W."/>
            <person name="Sun X."/>
            <person name="Che Y."/>
            <person name="Guo L."/>
            <person name="Liu G."/>
            <person name="Guo L."/>
            <person name="Wang C."/>
            <person name="Yin W.B."/>
            <person name="Stadler M."/>
            <person name="Zhang X."/>
            <person name="Liu X."/>
        </authorList>
    </citation>
    <scope>NUCLEOTIDE SEQUENCE [LARGE SCALE GENOMIC DNA]</scope>
    <source>
        <strain evidence="10">W106-1 / CGMCC3.15140</strain>
    </source>
</reference>
<evidence type="ECO:0000313" key="9">
    <source>
        <dbReference type="EMBL" id="ETS84324.1"/>
    </source>
</evidence>
<feature type="compositionally biased region" description="Polar residues" evidence="7">
    <location>
        <begin position="124"/>
        <end position="139"/>
    </location>
</feature>
<keyword evidence="6" id="KW-0539">Nucleus</keyword>
<feature type="region of interest" description="Disordered" evidence="7">
    <location>
        <begin position="1"/>
        <end position="32"/>
    </location>
</feature>
<keyword evidence="1" id="KW-0479">Metal-binding</keyword>
<keyword evidence="4" id="KW-0238">DNA-binding</keyword>
<dbReference type="OMA" id="CTRISEV"/>
<dbReference type="STRING" id="1229662.W3XE89"/>
<dbReference type="PANTHER" id="PTHR31313">
    <property type="entry name" value="TY1 ENHANCER ACTIVATOR"/>
    <property type="match status" value="1"/>
</dbReference>
<evidence type="ECO:0000256" key="2">
    <source>
        <dbReference type="ARBA" id="ARBA00022833"/>
    </source>
</evidence>
<dbReference type="Proteomes" id="UP000030651">
    <property type="component" value="Unassembled WGS sequence"/>
</dbReference>
<protein>
    <recommendedName>
        <fullName evidence="8">Xylanolytic transcriptional activator regulatory domain-containing protein</fullName>
    </recommendedName>
</protein>
<dbReference type="PANTHER" id="PTHR31313:SF81">
    <property type="entry name" value="TY1 ENHANCER ACTIVATOR"/>
    <property type="match status" value="1"/>
</dbReference>
<name>W3XE89_PESFW</name>
<feature type="domain" description="Xylanolytic transcriptional activator regulatory" evidence="8">
    <location>
        <begin position="373"/>
        <end position="451"/>
    </location>
</feature>
<accession>W3XE89</accession>